<evidence type="ECO:0000313" key="1">
    <source>
        <dbReference type="EMBL" id="ASV73364.1"/>
    </source>
</evidence>
<evidence type="ECO:0000313" key="2">
    <source>
        <dbReference type="Proteomes" id="UP000215086"/>
    </source>
</evidence>
<keyword evidence="2" id="KW-1185">Reference proteome</keyword>
<dbReference type="AlphaFoldDB" id="A0A286RBL1"/>
<protein>
    <submittedName>
        <fullName evidence="1">Uncharacterized protein</fullName>
    </submittedName>
</protein>
<reference evidence="1 2" key="1">
    <citation type="journal article" name="Front. Microbiol.">
        <title>Sugar Metabolism of the First Thermophilic Planctomycete Thermogutta terrifontis: Comparative Genomic and Transcriptomic Approaches.</title>
        <authorList>
            <person name="Elcheninov A.G."/>
            <person name="Menzel P."/>
            <person name="Gudbergsdottir S.R."/>
            <person name="Slesarev A.I."/>
            <person name="Kadnikov V.V."/>
            <person name="Krogh A."/>
            <person name="Bonch-Osmolovskaya E.A."/>
            <person name="Peng X."/>
            <person name="Kublanov I.V."/>
        </authorList>
    </citation>
    <scope>NUCLEOTIDE SEQUENCE [LARGE SCALE GENOMIC DNA]</scope>
    <source>
        <strain evidence="1 2">R1</strain>
    </source>
</reference>
<proteinExistence type="predicted"/>
<dbReference type="Proteomes" id="UP000215086">
    <property type="component" value="Chromosome"/>
</dbReference>
<organism evidence="1 2">
    <name type="scientific">Thermogutta terrifontis</name>
    <dbReference type="NCBI Taxonomy" id="1331910"/>
    <lineage>
        <taxon>Bacteria</taxon>
        <taxon>Pseudomonadati</taxon>
        <taxon>Planctomycetota</taxon>
        <taxon>Planctomycetia</taxon>
        <taxon>Pirellulales</taxon>
        <taxon>Thermoguttaceae</taxon>
        <taxon>Thermogutta</taxon>
    </lineage>
</organism>
<gene>
    <name evidence="1" type="ORF">THTE_0762</name>
</gene>
<name>A0A286RBL1_9BACT</name>
<sequence>MIGNGDFQSGLWISYGRKILASTQVHKVVGNTFCGRWETFLDQAHCAVGAFLGIKIFDRLSPHRRGSQCSDAKEIGGSN</sequence>
<dbReference type="EMBL" id="CP018477">
    <property type="protein sequence ID" value="ASV73364.1"/>
    <property type="molecule type" value="Genomic_DNA"/>
</dbReference>
<accession>A0A286RBL1</accession>
<dbReference type="KEGG" id="ttf:THTE_0762"/>